<evidence type="ECO:0000259" key="2">
    <source>
        <dbReference type="PROSITE" id="PS50975"/>
    </source>
</evidence>
<sequence length="338" mass="39486">MKLGIHDGTALNRMSIEYCKMNDIPFVVLNAYATDIIAVAKKERITHFFWHFHHILPEDILMARNVLFSMKKMGIKVYPDFDTSWYFDDKVAEKYILEAIGAPVVPSWPFYHKQDAFDWLKNEARFPLVAKLRRGAGSYNVILLKNYTQARKYCKKMFSEGINPAPKLLADVRTKFVVAKHNRNIFLRLKKFPRFFEYMMNARNYFPKEKGYVYFQEFIPGAVCDYRVVVVGDRAWGSRRDVRKNDFRASGAGQSYEDPNLIPIELVKIAVDCTKKLEAQSMAYDFVIDQQGKPFIVEISYCFGFDGGDGTFFWDKNFEVKYENFVLEQLLISNLLKM</sequence>
<accession>A0A413IKT8</accession>
<dbReference type="PANTHER" id="PTHR21621">
    <property type="entry name" value="RIBOSOMAL PROTEIN S6 MODIFICATION PROTEIN"/>
    <property type="match status" value="1"/>
</dbReference>
<proteinExistence type="predicted"/>
<dbReference type="Pfam" id="PF08443">
    <property type="entry name" value="RimK"/>
    <property type="match status" value="1"/>
</dbReference>
<dbReference type="InterPro" id="IPR011761">
    <property type="entry name" value="ATP-grasp"/>
</dbReference>
<evidence type="ECO:0000313" key="4">
    <source>
        <dbReference type="Proteomes" id="UP000286063"/>
    </source>
</evidence>
<dbReference type="OrthoDB" id="1704979at2"/>
<evidence type="ECO:0000313" key="3">
    <source>
        <dbReference type="EMBL" id="RGY15019.1"/>
    </source>
</evidence>
<dbReference type="GO" id="GO:0005737">
    <property type="term" value="C:cytoplasm"/>
    <property type="evidence" value="ECO:0007669"/>
    <property type="project" value="TreeGrafter"/>
</dbReference>
<dbReference type="PANTHER" id="PTHR21621:SF0">
    <property type="entry name" value="BETA-CITRYLGLUTAMATE SYNTHASE B-RELATED"/>
    <property type="match status" value="1"/>
</dbReference>
<keyword evidence="1" id="KW-0547">Nucleotide-binding</keyword>
<dbReference type="AlphaFoldDB" id="A0A413IKT8"/>
<keyword evidence="1" id="KW-0067">ATP-binding</keyword>
<dbReference type="InterPro" id="IPR013651">
    <property type="entry name" value="ATP-grasp_RimK-type"/>
</dbReference>
<comment type="caution">
    <text evidence="3">The sequence shown here is derived from an EMBL/GenBank/DDBJ whole genome shotgun (WGS) entry which is preliminary data.</text>
</comment>
<organism evidence="3 4">
    <name type="scientific">Butyricimonas virosa</name>
    <dbReference type="NCBI Taxonomy" id="544645"/>
    <lineage>
        <taxon>Bacteria</taxon>
        <taxon>Pseudomonadati</taxon>
        <taxon>Bacteroidota</taxon>
        <taxon>Bacteroidia</taxon>
        <taxon>Bacteroidales</taxon>
        <taxon>Odoribacteraceae</taxon>
        <taxon>Butyricimonas</taxon>
    </lineage>
</organism>
<dbReference type="GO" id="GO:0016879">
    <property type="term" value="F:ligase activity, forming carbon-nitrogen bonds"/>
    <property type="evidence" value="ECO:0007669"/>
    <property type="project" value="TreeGrafter"/>
</dbReference>
<dbReference type="Gene3D" id="3.30.470.20">
    <property type="entry name" value="ATP-grasp fold, B domain"/>
    <property type="match status" value="1"/>
</dbReference>
<protein>
    <recommendedName>
        <fullName evidence="2">ATP-grasp domain-containing protein</fullName>
    </recommendedName>
</protein>
<gene>
    <name evidence="3" type="ORF">DXA50_13815</name>
</gene>
<dbReference type="RefSeq" id="WP_117722794.1">
    <property type="nucleotide sequence ID" value="NZ_QRKM01000028.1"/>
</dbReference>
<dbReference type="Proteomes" id="UP000286063">
    <property type="component" value="Unassembled WGS sequence"/>
</dbReference>
<dbReference type="GO" id="GO:0046872">
    <property type="term" value="F:metal ion binding"/>
    <property type="evidence" value="ECO:0007669"/>
    <property type="project" value="InterPro"/>
</dbReference>
<dbReference type="GO" id="GO:0005524">
    <property type="term" value="F:ATP binding"/>
    <property type="evidence" value="ECO:0007669"/>
    <property type="project" value="UniProtKB-UniRule"/>
</dbReference>
<evidence type="ECO:0000256" key="1">
    <source>
        <dbReference type="PROSITE-ProRule" id="PRU00409"/>
    </source>
</evidence>
<reference evidence="3 4" key="1">
    <citation type="submission" date="2018-08" db="EMBL/GenBank/DDBJ databases">
        <title>A genome reference for cultivated species of the human gut microbiota.</title>
        <authorList>
            <person name="Zou Y."/>
            <person name="Xue W."/>
            <person name="Luo G."/>
        </authorList>
    </citation>
    <scope>NUCLEOTIDE SEQUENCE [LARGE SCALE GENOMIC DNA]</scope>
    <source>
        <strain evidence="3 4">OF02-7</strain>
    </source>
</reference>
<dbReference type="SUPFAM" id="SSF56059">
    <property type="entry name" value="Glutathione synthetase ATP-binding domain-like"/>
    <property type="match status" value="1"/>
</dbReference>
<dbReference type="PROSITE" id="PS50975">
    <property type="entry name" value="ATP_GRASP"/>
    <property type="match status" value="1"/>
</dbReference>
<dbReference type="EMBL" id="QSCR01000026">
    <property type="protein sequence ID" value="RGY15019.1"/>
    <property type="molecule type" value="Genomic_DNA"/>
</dbReference>
<name>A0A413IKT8_9BACT</name>
<feature type="domain" description="ATP-grasp" evidence="2">
    <location>
        <begin position="94"/>
        <end position="331"/>
    </location>
</feature>